<evidence type="ECO:0000313" key="1">
    <source>
        <dbReference type="EMBL" id="MBW0516395.1"/>
    </source>
</evidence>
<dbReference type="Proteomes" id="UP000765509">
    <property type="component" value="Unassembled WGS sequence"/>
</dbReference>
<reference evidence="1" key="1">
    <citation type="submission" date="2021-03" db="EMBL/GenBank/DDBJ databases">
        <title>Draft genome sequence of rust myrtle Austropuccinia psidii MF-1, a brazilian biotype.</title>
        <authorList>
            <person name="Quecine M.C."/>
            <person name="Pachon D.M.R."/>
            <person name="Bonatelli M.L."/>
            <person name="Correr F.H."/>
            <person name="Franceschini L.M."/>
            <person name="Leite T.F."/>
            <person name="Margarido G.R.A."/>
            <person name="Almeida C.A."/>
            <person name="Ferrarezi J.A."/>
            <person name="Labate C.A."/>
        </authorList>
    </citation>
    <scope>NUCLEOTIDE SEQUENCE</scope>
    <source>
        <strain evidence="1">MF-1</strain>
    </source>
</reference>
<dbReference type="AlphaFoldDB" id="A0A9Q3EC32"/>
<protein>
    <submittedName>
        <fullName evidence="1">Uncharacterized protein</fullName>
    </submittedName>
</protein>
<proteinExistence type="predicted"/>
<sequence>MLRWQIAIQEYRGNMTIVHKAGKIYNNADGLSRWALANTPDSPAYVPLEAKLQIPIEGINITDIGTKRFAELRESYKKNKNFYILKALIDKDFKNTDLKKYEIQDSQKTLKKDLIDINTIDLSLKIILYKVKHHAKQSMNPTFDYAKRKWDKSNKLPEFKLGDIVPASNLSFNNIKGPKKLKDSYVGHFVIFALHGTNAVQVELSGELEKKYPTFPVSLTKPYQTSDKELFHLMNLTPLTVPPVEQNEEKKIKKGDLGVEIKENILSDIEIQYMKMNGWQNQIYLTQISF</sequence>
<name>A0A9Q3EC32_9BASI</name>
<keyword evidence="2" id="KW-1185">Reference proteome</keyword>
<accession>A0A9Q3EC32</accession>
<organism evidence="1 2">
    <name type="scientific">Austropuccinia psidii MF-1</name>
    <dbReference type="NCBI Taxonomy" id="1389203"/>
    <lineage>
        <taxon>Eukaryota</taxon>
        <taxon>Fungi</taxon>
        <taxon>Dikarya</taxon>
        <taxon>Basidiomycota</taxon>
        <taxon>Pucciniomycotina</taxon>
        <taxon>Pucciniomycetes</taxon>
        <taxon>Pucciniales</taxon>
        <taxon>Sphaerophragmiaceae</taxon>
        <taxon>Austropuccinia</taxon>
    </lineage>
</organism>
<evidence type="ECO:0000313" key="2">
    <source>
        <dbReference type="Proteomes" id="UP000765509"/>
    </source>
</evidence>
<comment type="caution">
    <text evidence="1">The sequence shown here is derived from an EMBL/GenBank/DDBJ whole genome shotgun (WGS) entry which is preliminary data.</text>
</comment>
<dbReference type="EMBL" id="AVOT02025229">
    <property type="protein sequence ID" value="MBW0516395.1"/>
    <property type="molecule type" value="Genomic_DNA"/>
</dbReference>
<gene>
    <name evidence="1" type="ORF">O181_056110</name>
</gene>